<evidence type="ECO:0000259" key="5">
    <source>
        <dbReference type="Pfam" id="PF00501"/>
    </source>
</evidence>
<sequence>MSEPLWVPPAARSAASQLRKFADAVGVEPDYEGLHRWSVTEPDRFWSAAWDHLLTSAPRAGAAIVERRGVTGQDGSFDVEWFPGTSLNVAELILAGASDPANAPGSDQELLVAVDERGRRRVLSRRDAVVEVARVAAALRGAGVQRGDRVVAWMPNTIETVVAMLGAAAVGAVFSSCSPDFGADGVLDRFGQIEPTVLIAADGYTYGAKGFDRRAELARIVDAMATLRQVVVVPFLDDAPDLGPLTGSRAAVSTWDDWLAPHDGATPRYAQLPFDHPWYVLFSSGTTGVPKCIVHRAGGVLLQHLKEHRFQLDIRPHDRVAYFTTCGWMMWNWLVSVPASGATAVLYDGNPFHGGPRRLWDLVEQERLDFLGVSAKYLESVGQSGFRPEAEVDLSTLRTLASTGSPLSPESFEWVYDAVAPGAGTDGLHLASISGGTDLCGCFVAGDPTSPVYAGEIQRPALGMAVEVRSDEGLQLGPGERGELVCAAPFPSMPLGFWGDGPLGTIGPRYHAAYFERLPGVWAQGDFATLTEHGGIIIHGRSDTTLNPGGVRIGTAEIYRQVAHVPQVLESLAFGDQVDNDVRVVLLVRLSDGVVLDDELEATIRRRIREGCTPRHVPALIVAVGDLPRTRSGKLVELAVADAVNGREVRNTSALVNPEALGEIAAAVARAAARSDS</sequence>
<dbReference type="InterPro" id="IPR032387">
    <property type="entry name" value="ACAS_N"/>
</dbReference>
<dbReference type="Pfam" id="PF00501">
    <property type="entry name" value="AMP-binding"/>
    <property type="match status" value="1"/>
</dbReference>
<organism evidence="8">
    <name type="scientific">uncultured bacterium A1Q1_fos_2286</name>
    <dbReference type="NCBI Taxonomy" id="1256566"/>
    <lineage>
        <taxon>Bacteria</taxon>
        <taxon>environmental samples</taxon>
    </lineage>
</organism>
<keyword evidence="3" id="KW-0547">Nucleotide-binding</keyword>
<comment type="similarity">
    <text evidence="1">Belongs to the ATP-dependent AMP-binding enzyme family.</text>
</comment>
<dbReference type="Pfam" id="PF16177">
    <property type="entry name" value="ACAS_N"/>
    <property type="match status" value="1"/>
</dbReference>
<evidence type="ECO:0000256" key="1">
    <source>
        <dbReference type="ARBA" id="ARBA00006432"/>
    </source>
</evidence>
<feature type="domain" description="AMP-dependent synthetase/ligase" evidence="5">
    <location>
        <begin position="115"/>
        <end position="489"/>
    </location>
</feature>
<feature type="domain" description="AMP-binding enzyme C-terminal" evidence="6">
    <location>
        <begin position="562"/>
        <end position="634"/>
    </location>
</feature>
<dbReference type="InterPro" id="IPR000873">
    <property type="entry name" value="AMP-dep_synth/lig_dom"/>
</dbReference>
<dbReference type="EC" id="6.2.1.16" evidence="8"/>
<evidence type="ECO:0000313" key="8">
    <source>
        <dbReference type="EMBL" id="AGC72670.1"/>
    </source>
</evidence>
<evidence type="ECO:0000259" key="6">
    <source>
        <dbReference type="Pfam" id="PF13193"/>
    </source>
</evidence>
<evidence type="ECO:0000256" key="3">
    <source>
        <dbReference type="ARBA" id="ARBA00022741"/>
    </source>
</evidence>
<dbReference type="GO" id="GO:0005524">
    <property type="term" value="F:ATP binding"/>
    <property type="evidence" value="ECO:0007669"/>
    <property type="project" value="UniProtKB-KW"/>
</dbReference>
<protein>
    <submittedName>
        <fullName evidence="8">Acetoacetyl-CoA synthetase</fullName>
        <ecNumber evidence="8">6.2.1.16</ecNumber>
    </submittedName>
</protein>
<dbReference type="InterPro" id="IPR020845">
    <property type="entry name" value="AMP-binding_CS"/>
</dbReference>
<keyword evidence="2 8" id="KW-0436">Ligase</keyword>
<dbReference type="InterPro" id="IPR025110">
    <property type="entry name" value="AMP-bd_C"/>
</dbReference>
<dbReference type="NCBIfam" id="NF002937">
    <property type="entry name" value="PRK03584.1"/>
    <property type="match status" value="1"/>
</dbReference>
<dbReference type="InterPro" id="IPR005914">
    <property type="entry name" value="Acac_CoA_synth"/>
</dbReference>
<proteinExistence type="inferred from homology"/>
<dbReference type="Pfam" id="PF13193">
    <property type="entry name" value="AMP-binding_C"/>
    <property type="match status" value="1"/>
</dbReference>
<dbReference type="GO" id="GO:0006629">
    <property type="term" value="P:lipid metabolic process"/>
    <property type="evidence" value="ECO:0007669"/>
    <property type="project" value="InterPro"/>
</dbReference>
<dbReference type="Gene3D" id="3.30.300.30">
    <property type="match status" value="1"/>
</dbReference>
<dbReference type="SUPFAM" id="SSF56801">
    <property type="entry name" value="Acetyl-CoA synthetase-like"/>
    <property type="match status" value="1"/>
</dbReference>
<name>L7W218_9BACT</name>
<feature type="domain" description="Acetyl-coenzyme A synthetase N-terminal" evidence="7">
    <location>
        <begin position="31"/>
        <end position="91"/>
    </location>
</feature>
<dbReference type="InterPro" id="IPR045851">
    <property type="entry name" value="AMP-bd_C_sf"/>
</dbReference>
<dbReference type="PANTHER" id="PTHR42921">
    <property type="entry name" value="ACETOACETYL-COA SYNTHETASE"/>
    <property type="match status" value="1"/>
</dbReference>
<dbReference type="PROSITE" id="PS00455">
    <property type="entry name" value="AMP_BINDING"/>
    <property type="match status" value="1"/>
</dbReference>
<dbReference type="AlphaFoldDB" id="L7W218"/>
<evidence type="ECO:0000256" key="4">
    <source>
        <dbReference type="ARBA" id="ARBA00022840"/>
    </source>
</evidence>
<dbReference type="PANTHER" id="PTHR42921:SF1">
    <property type="entry name" value="ACETOACETYL-COA SYNTHETASE"/>
    <property type="match status" value="1"/>
</dbReference>
<keyword evidence="4" id="KW-0067">ATP-binding</keyword>
<evidence type="ECO:0000259" key="7">
    <source>
        <dbReference type="Pfam" id="PF16177"/>
    </source>
</evidence>
<evidence type="ECO:0000256" key="2">
    <source>
        <dbReference type="ARBA" id="ARBA00022598"/>
    </source>
</evidence>
<reference evidence="8" key="1">
    <citation type="submission" date="2012-09" db="EMBL/GenBank/DDBJ databases">
        <title>Metagenomic Characterization of a Microbial Community in Wastewater Detects High Levels of Antibiotic Resistance.</title>
        <authorList>
            <person name="Abrams M."/>
            <person name="Caldwell A."/>
            <person name="Vandaei E."/>
            <person name="Lee W."/>
            <person name="Perrott J."/>
            <person name="Khan S.Y."/>
            <person name="Ta J."/>
            <person name="Romero D."/>
            <person name="Nguyen V."/>
            <person name="Pourmand N."/>
            <person name="Ouverney C.C."/>
        </authorList>
    </citation>
    <scope>NUCLEOTIDE SEQUENCE</scope>
</reference>
<dbReference type="InterPro" id="IPR042099">
    <property type="entry name" value="ANL_N_sf"/>
</dbReference>
<dbReference type="EMBL" id="JX649909">
    <property type="protein sequence ID" value="AGC72670.1"/>
    <property type="molecule type" value="Genomic_DNA"/>
</dbReference>
<dbReference type="Gene3D" id="3.40.50.12780">
    <property type="entry name" value="N-terminal domain of ligase-like"/>
    <property type="match status" value="1"/>
</dbReference>
<accession>L7W218</accession>
<dbReference type="GO" id="GO:0030729">
    <property type="term" value="F:acetoacetate-CoA ligase activity"/>
    <property type="evidence" value="ECO:0007669"/>
    <property type="project" value="UniProtKB-EC"/>
</dbReference>
<dbReference type="NCBIfam" id="TIGR01217">
    <property type="entry name" value="ac_ac_CoA_syn"/>
    <property type="match status" value="1"/>
</dbReference>